<sequence>MDVEGLLSPISQDRPAGAYLKLDRSVYRGLRNAFNSAQSTFRQLIETPEASVDPALQNANQDAWKTLREMTSDTLQTQTKDLELTGWLISSQLFTSQPLLNLSASLTLLPEYVERFWDHLNPMLPEDKLSSENAGEQQTEHVEFRLRPLQQLLGESNETTALYMPLQMVPLIDSITLADYLTAEKHGSLAELKTRAHRLFNPDVIDTVMALAESYHTLTRTDLLLQQKCQDANLASPSFRFIKHNIEELLKAIQYLAGDKFSPWPLDQEYGLIQSPTTEIQTAQRPSNARTDTPNTENSQSITSQTTPAPTPPTFNQSPITQRESAFVELRKVAEYFREFEPHSPISFLLERAIRWGQMNLPELMQEMLRNYPDAMNQLNQLSGMDNLDQVSIDTTRVSVTNAPTQQVQTNVDAVTTSVNGPDTDIQSSSEKQTQTEATNTHSDRGITDFEW</sequence>
<name>U3BLW9_VIBPR</name>
<comment type="caution">
    <text evidence="3">The sequence shown here is derived from an EMBL/GenBank/DDBJ whole genome shotgun (WGS) entry which is preliminary data.</text>
</comment>
<dbReference type="Proteomes" id="UP000016570">
    <property type="component" value="Unassembled WGS sequence"/>
</dbReference>
<evidence type="ECO:0000313" key="4">
    <source>
        <dbReference type="Proteomes" id="UP000016570"/>
    </source>
</evidence>
<keyword evidence="4" id="KW-1185">Reference proteome</keyword>
<gene>
    <name evidence="3" type="ORF">VPR01S_08_01910</name>
</gene>
<evidence type="ECO:0000313" key="3">
    <source>
        <dbReference type="EMBL" id="GAD67608.1"/>
    </source>
</evidence>
<feature type="compositionally biased region" description="Polar residues" evidence="1">
    <location>
        <begin position="413"/>
        <end position="441"/>
    </location>
</feature>
<dbReference type="RefSeq" id="WP_021705579.1">
    <property type="nucleotide sequence ID" value="NZ_BATJ01000008.1"/>
</dbReference>
<dbReference type="STRING" id="1219065.VPR01S_08_01910"/>
<organism evidence="3 4">
    <name type="scientific">Vibrio proteolyticus NBRC 13287</name>
    <dbReference type="NCBI Taxonomy" id="1219065"/>
    <lineage>
        <taxon>Bacteria</taxon>
        <taxon>Pseudomonadati</taxon>
        <taxon>Pseudomonadota</taxon>
        <taxon>Gammaproteobacteria</taxon>
        <taxon>Vibrionales</taxon>
        <taxon>Vibrionaceae</taxon>
        <taxon>Vibrio</taxon>
    </lineage>
</organism>
<protein>
    <submittedName>
        <fullName evidence="3">Putative type VI secretion system protein</fullName>
    </submittedName>
</protein>
<dbReference type="eggNOG" id="COG3515">
    <property type="taxonomic scope" value="Bacteria"/>
</dbReference>
<proteinExistence type="predicted"/>
<feature type="region of interest" description="Disordered" evidence="1">
    <location>
        <begin position="413"/>
        <end position="452"/>
    </location>
</feature>
<accession>U3BLW9</accession>
<dbReference type="InterPro" id="IPR010657">
    <property type="entry name" value="ImpA_N"/>
</dbReference>
<dbReference type="AlphaFoldDB" id="U3BLW9"/>
<evidence type="ECO:0000256" key="1">
    <source>
        <dbReference type="SAM" id="MobiDB-lite"/>
    </source>
</evidence>
<feature type="domain" description="ImpA N-terminal" evidence="2">
    <location>
        <begin position="7"/>
        <end position="152"/>
    </location>
</feature>
<dbReference type="EMBL" id="BATJ01000008">
    <property type="protein sequence ID" value="GAD67608.1"/>
    <property type="molecule type" value="Genomic_DNA"/>
</dbReference>
<dbReference type="PANTHER" id="PTHR37951:SF1">
    <property type="entry name" value="TYPE VI SECRETION SYSTEM COMPONENT TSSA1"/>
    <property type="match status" value="1"/>
</dbReference>
<feature type="compositionally biased region" description="Polar residues" evidence="1">
    <location>
        <begin position="278"/>
        <end position="305"/>
    </location>
</feature>
<feature type="compositionally biased region" description="Basic and acidic residues" evidence="1">
    <location>
        <begin position="442"/>
        <end position="452"/>
    </location>
</feature>
<feature type="region of interest" description="Disordered" evidence="1">
    <location>
        <begin position="278"/>
        <end position="320"/>
    </location>
</feature>
<dbReference type="InterPro" id="IPR017740">
    <property type="entry name" value="TssA-like"/>
</dbReference>
<dbReference type="PANTHER" id="PTHR37951">
    <property type="entry name" value="CYTOPLASMIC PROTEIN-RELATED"/>
    <property type="match status" value="1"/>
</dbReference>
<dbReference type="Pfam" id="PF06812">
    <property type="entry name" value="ImpA_N"/>
    <property type="match status" value="1"/>
</dbReference>
<evidence type="ECO:0000259" key="2">
    <source>
        <dbReference type="Pfam" id="PF06812"/>
    </source>
</evidence>
<reference evidence="3 4" key="1">
    <citation type="submission" date="2013-09" db="EMBL/GenBank/DDBJ databases">
        <title>Whole genome shotgun sequence of Vibrio proteolyticus NBRC 13287.</title>
        <authorList>
            <person name="Isaki S."/>
            <person name="Hosoyama A."/>
            <person name="Numata M."/>
            <person name="Hashimoto M."/>
            <person name="Hosoyama Y."/>
            <person name="Tsuchikane K."/>
            <person name="Noguchi M."/>
            <person name="Hirakata S."/>
            <person name="Ichikawa N."/>
            <person name="Ohji S."/>
            <person name="Yamazoe A."/>
            <person name="Fujita N."/>
        </authorList>
    </citation>
    <scope>NUCLEOTIDE SEQUENCE [LARGE SCALE GENOMIC DNA]</scope>
    <source>
        <strain evidence="3 4">NBRC 13287</strain>
    </source>
</reference>